<protein>
    <recommendedName>
        <fullName evidence="7">RING-type domain-containing protein</fullName>
    </recommendedName>
</protein>
<dbReference type="Proteomes" id="UP000775547">
    <property type="component" value="Unassembled WGS sequence"/>
</dbReference>
<dbReference type="PANTHER" id="PTHR14134">
    <property type="entry name" value="E3 UBIQUITIN-PROTEIN LIGASE RAD18"/>
    <property type="match status" value="1"/>
</dbReference>
<dbReference type="PANTHER" id="PTHR14134:SF3">
    <property type="entry name" value="RING-CH-TYPE DOMAIN-CONTAINING PROTEIN"/>
    <property type="match status" value="1"/>
</dbReference>
<feature type="compositionally biased region" description="Polar residues" evidence="6">
    <location>
        <begin position="7"/>
        <end position="35"/>
    </location>
</feature>
<feature type="region of interest" description="Disordered" evidence="6">
    <location>
        <begin position="249"/>
        <end position="284"/>
    </location>
</feature>
<accession>A0A9P7GB56</accession>
<reference evidence="8" key="2">
    <citation type="submission" date="2021-10" db="EMBL/GenBank/DDBJ databases">
        <title>Phylogenomics reveals ancestral predisposition of the termite-cultivated fungus Termitomyces towards a domesticated lifestyle.</title>
        <authorList>
            <person name="Auxier B."/>
            <person name="Grum-Grzhimaylo A."/>
            <person name="Cardenas M.E."/>
            <person name="Lodge J.D."/>
            <person name="Laessoe T."/>
            <person name="Pedersen O."/>
            <person name="Smith M.E."/>
            <person name="Kuyper T.W."/>
            <person name="Franco-Molano E.A."/>
            <person name="Baroni T.J."/>
            <person name="Aanen D.K."/>
        </authorList>
    </citation>
    <scope>NUCLEOTIDE SEQUENCE</scope>
    <source>
        <strain evidence="8">AP01</strain>
        <tissue evidence="8">Mycelium</tissue>
    </source>
</reference>
<keyword evidence="5" id="KW-0175">Coiled coil</keyword>
<evidence type="ECO:0000313" key="8">
    <source>
        <dbReference type="EMBL" id="KAG5646823.1"/>
    </source>
</evidence>
<dbReference type="SUPFAM" id="SSF57850">
    <property type="entry name" value="RING/U-box"/>
    <property type="match status" value="1"/>
</dbReference>
<evidence type="ECO:0000256" key="2">
    <source>
        <dbReference type="ARBA" id="ARBA00022771"/>
    </source>
</evidence>
<dbReference type="GO" id="GO:0006301">
    <property type="term" value="P:DNA damage tolerance"/>
    <property type="evidence" value="ECO:0007669"/>
    <property type="project" value="InterPro"/>
</dbReference>
<keyword evidence="1" id="KW-0479">Metal-binding</keyword>
<dbReference type="GO" id="GO:0061630">
    <property type="term" value="F:ubiquitin protein ligase activity"/>
    <property type="evidence" value="ECO:0007669"/>
    <property type="project" value="InterPro"/>
</dbReference>
<dbReference type="InterPro" id="IPR039577">
    <property type="entry name" value="Rad18"/>
</dbReference>
<dbReference type="SMART" id="SM00184">
    <property type="entry name" value="RING"/>
    <property type="match status" value="1"/>
</dbReference>
<dbReference type="PROSITE" id="PS50089">
    <property type="entry name" value="ZF_RING_2"/>
    <property type="match status" value="1"/>
</dbReference>
<evidence type="ECO:0000256" key="3">
    <source>
        <dbReference type="ARBA" id="ARBA00022833"/>
    </source>
</evidence>
<comment type="caution">
    <text evidence="8">The sequence shown here is derived from an EMBL/GenBank/DDBJ whole genome shotgun (WGS) entry which is preliminary data.</text>
</comment>
<dbReference type="EMBL" id="JABCKV010000016">
    <property type="protein sequence ID" value="KAG5646823.1"/>
    <property type="molecule type" value="Genomic_DNA"/>
</dbReference>
<feature type="coiled-coil region" evidence="5">
    <location>
        <begin position="72"/>
        <end position="113"/>
    </location>
</feature>
<dbReference type="Gene3D" id="3.30.40.10">
    <property type="entry name" value="Zinc/RING finger domain, C3HC4 (zinc finger)"/>
    <property type="match status" value="1"/>
</dbReference>
<dbReference type="GO" id="GO:0006513">
    <property type="term" value="P:protein monoubiquitination"/>
    <property type="evidence" value="ECO:0007669"/>
    <property type="project" value="InterPro"/>
</dbReference>
<dbReference type="InterPro" id="IPR017907">
    <property type="entry name" value="Znf_RING_CS"/>
</dbReference>
<proteinExistence type="predicted"/>
<organism evidence="8 9">
    <name type="scientific">Asterophora parasitica</name>
    <dbReference type="NCBI Taxonomy" id="117018"/>
    <lineage>
        <taxon>Eukaryota</taxon>
        <taxon>Fungi</taxon>
        <taxon>Dikarya</taxon>
        <taxon>Basidiomycota</taxon>
        <taxon>Agaricomycotina</taxon>
        <taxon>Agaricomycetes</taxon>
        <taxon>Agaricomycetidae</taxon>
        <taxon>Agaricales</taxon>
        <taxon>Tricholomatineae</taxon>
        <taxon>Lyophyllaceae</taxon>
        <taxon>Asterophora</taxon>
    </lineage>
</organism>
<dbReference type="InterPro" id="IPR001841">
    <property type="entry name" value="Znf_RING"/>
</dbReference>
<feature type="domain" description="RING-type" evidence="7">
    <location>
        <begin position="132"/>
        <end position="226"/>
    </location>
</feature>
<name>A0A9P7GB56_9AGAR</name>
<evidence type="ECO:0000256" key="5">
    <source>
        <dbReference type="SAM" id="Coils"/>
    </source>
</evidence>
<dbReference type="Pfam" id="PF00097">
    <property type="entry name" value="zf-C3HC4"/>
    <property type="match status" value="1"/>
</dbReference>
<dbReference type="InterPro" id="IPR018957">
    <property type="entry name" value="Znf_C3HC4_RING-type"/>
</dbReference>
<evidence type="ECO:0000256" key="1">
    <source>
        <dbReference type="ARBA" id="ARBA00022723"/>
    </source>
</evidence>
<evidence type="ECO:0000256" key="4">
    <source>
        <dbReference type="PROSITE-ProRule" id="PRU00175"/>
    </source>
</evidence>
<dbReference type="OrthoDB" id="3219336at2759"/>
<dbReference type="InterPro" id="IPR013083">
    <property type="entry name" value="Znf_RING/FYVE/PHD"/>
</dbReference>
<evidence type="ECO:0000259" key="7">
    <source>
        <dbReference type="PROSITE" id="PS50089"/>
    </source>
</evidence>
<reference evidence="8" key="1">
    <citation type="submission" date="2020-07" db="EMBL/GenBank/DDBJ databases">
        <authorList>
            <person name="Nieuwenhuis M."/>
            <person name="Van De Peppel L.J.J."/>
        </authorList>
    </citation>
    <scope>NUCLEOTIDE SEQUENCE</scope>
    <source>
        <strain evidence="8">AP01</strain>
        <tissue evidence="8">Mycelium</tissue>
    </source>
</reference>
<evidence type="ECO:0000256" key="6">
    <source>
        <dbReference type="SAM" id="MobiDB-lite"/>
    </source>
</evidence>
<gene>
    <name evidence="8" type="ORF">DXG03_002200</name>
</gene>
<dbReference type="GO" id="GO:0003697">
    <property type="term" value="F:single-stranded DNA binding"/>
    <property type="evidence" value="ECO:0007669"/>
    <property type="project" value="InterPro"/>
</dbReference>
<dbReference type="AlphaFoldDB" id="A0A9P7GB56"/>
<keyword evidence="2 4" id="KW-0863">Zinc-finger</keyword>
<sequence>MPEPRASTRQQLLGNSSEVIVASSSQPVSARPSTSTKRKREQGAKPKSVVLGEVIEISSDEDEPAPPPNSALVDLRRQIRKLKEENTQCKADLAKTKGELRDVREEIVALKAKPTNGKGKLDISQLEDNVNCEICTARMWSPFILPECGHTFCQSCLTDWFNTILAQFMTAHPHYNVNDPARNYLQQWQAMMLNGNVVHPNARAAAEYAQLMRRAPKPEYTCPTCREPVNNSPVEDYTLKALVRTVATAAGDVSPRKPEKPGRGKTKAPAREKGPWDAFFPRAM</sequence>
<keyword evidence="3" id="KW-0862">Zinc</keyword>
<dbReference type="PROSITE" id="PS00518">
    <property type="entry name" value="ZF_RING_1"/>
    <property type="match status" value="1"/>
</dbReference>
<keyword evidence="9" id="KW-1185">Reference proteome</keyword>
<feature type="region of interest" description="Disordered" evidence="6">
    <location>
        <begin position="1"/>
        <end position="70"/>
    </location>
</feature>
<evidence type="ECO:0000313" key="9">
    <source>
        <dbReference type="Proteomes" id="UP000775547"/>
    </source>
</evidence>
<dbReference type="GO" id="GO:0008270">
    <property type="term" value="F:zinc ion binding"/>
    <property type="evidence" value="ECO:0007669"/>
    <property type="project" value="UniProtKB-KW"/>
</dbReference>